<reference evidence="1" key="1">
    <citation type="submission" date="2018-05" db="EMBL/GenBank/DDBJ databases">
        <authorList>
            <person name="Lanie J.A."/>
            <person name="Ng W.-L."/>
            <person name="Kazmierczak K.M."/>
            <person name="Andrzejewski T.M."/>
            <person name="Davidsen T.M."/>
            <person name="Wayne K.J."/>
            <person name="Tettelin H."/>
            <person name="Glass J.I."/>
            <person name="Rusch D."/>
            <person name="Podicherti R."/>
            <person name="Tsui H.-C.T."/>
            <person name="Winkler M.E."/>
        </authorList>
    </citation>
    <scope>NUCLEOTIDE SEQUENCE</scope>
</reference>
<sequence length="155" mass="17893">MNIYELRLKDDFVKKLSDDGRRWLAQAIVNLLIMDGKLDPTEMSYMKDAVVLVNDSEREELLEYAKKGRKFDLPKLTTDRENAPEILYYFASLIGADNRISVKEAEFFKTICSKLGYTEHIAKEALQWTFALINLHKKRTDLEKSAAKSLDPTIT</sequence>
<dbReference type="EMBL" id="UINC01191776">
    <property type="protein sequence ID" value="SVE06582.1"/>
    <property type="molecule type" value="Genomic_DNA"/>
</dbReference>
<evidence type="ECO:0000313" key="1">
    <source>
        <dbReference type="EMBL" id="SVE06582.1"/>
    </source>
</evidence>
<gene>
    <name evidence="1" type="ORF">METZ01_LOCUS459436</name>
</gene>
<protein>
    <recommendedName>
        <fullName evidence="2">Co-chaperone DjlA N-terminal domain-containing protein</fullName>
    </recommendedName>
</protein>
<evidence type="ECO:0008006" key="2">
    <source>
        <dbReference type="Google" id="ProtNLM"/>
    </source>
</evidence>
<organism evidence="1">
    <name type="scientific">marine metagenome</name>
    <dbReference type="NCBI Taxonomy" id="408172"/>
    <lineage>
        <taxon>unclassified sequences</taxon>
        <taxon>metagenomes</taxon>
        <taxon>ecological metagenomes</taxon>
    </lineage>
</organism>
<dbReference type="AlphaFoldDB" id="A0A383AFS9"/>
<dbReference type="Gene3D" id="1.10.3680.10">
    <property type="entry name" value="TerB-like"/>
    <property type="match status" value="1"/>
</dbReference>
<dbReference type="SUPFAM" id="SSF158682">
    <property type="entry name" value="TerB-like"/>
    <property type="match status" value="1"/>
</dbReference>
<name>A0A383AFS9_9ZZZZ</name>
<dbReference type="InterPro" id="IPR029024">
    <property type="entry name" value="TerB-like"/>
</dbReference>
<accession>A0A383AFS9</accession>
<proteinExistence type="predicted"/>